<reference evidence="1 2" key="1">
    <citation type="journal article" date="2021" name="Elife">
        <title>Chloroplast acquisition without the gene transfer in kleptoplastic sea slugs, Plakobranchus ocellatus.</title>
        <authorList>
            <person name="Maeda T."/>
            <person name="Takahashi S."/>
            <person name="Yoshida T."/>
            <person name="Shimamura S."/>
            <person name="Takaki Y."/>
            <person name="Nagai Y."/>
            <person name="Toyoda A."/>
            <person name="Suzuki Y."/>
            <person name="Arimoto A."/>
            <person name="Ishii H."/>
            <person name="Satoh N."/>
            <person name="Nishiyama T."/>
            <person name="Hasebe M."/>
            <person name="Maruyama T."/>
            <person name="Minagawa J."/>
            <person name="Obokata J."/>
            <person name="Shigenobu S."/>
        </authorList>
    </citation>
    <scope>NUCLEOTIDE SEQUENCE [LARGE SCALE GENOMIC DNA]</scope>
</reference>
<protein>
    <submittedName>
        <fullName evidence="1">Neurotrypsin</fullName>
    </submittedName>
</protein>
<dbReference type="EMBL" id="BMAT01009107">
    <property type="protein sequence ID" value="GFR98736.1"/>
    <property type="molecule type" value="Genomic_DNA"/>
</dbReference>
<organism evidence="1 2">
    <name type="scientific">Elysia marginata</name>
    <dbReference type="NCBI Taxonomy" id="1093978"/>
    <lineage>
        <taxon>Eukaryota</taxon>
        <taxon>Metazoa</taxon>
        <taxon>Spiralia</taxon>
        <taxon>Lophotrochozoa</taxon>
        <taxon>Mollusca</taxon>
        <taxon>Gastropoda</taxon>
        <taxon>Heterobranchia</taxon>
        <taxon>Euthyneura</taxon>
        <taxon>Panpulmonata</taxon>
        <taxon>Sacoglossa</taxon>
        <taxon>Placobranchoidea</taxon>
        <taxon>Plakobranchidae</taxon>
        <taxon>Elysia</taxon>
    </lineage>
</organism>
<accession>A0AAV4HPP0</accession>
<keyword evidence="2" id="KW-1185">Reference proteome</keyword>
<dbReference type="AlphaFoldDB" id="A0AAV4HPP0"/>
<name>A0AAV4HPP0_9GAST</name>
<evidence type="ECO:0000313" key="1">
    <source>
        <dbReference type="EMBL" id="GFR98736.1"/>
    </source>
</evidence>
<proteinExistence type="predicted"/>
<comment type="caution">
    <text evidence="1">The sequence shown here is derived from an EMBL/GenBank/DDBJ whole genome shotgun (WGS) entry which is preliminary data.</text>
</comment>
<feature type="non-terminal residue" evidence="1">
    <location>
        <position position="1"/>
    </location>
</feature>
<gene>
    <name evidence="1" type="ORF">ElyMa_004510100</name>
</gene>
<sequence length="122" mass="13669">YPPDRSFCLQGDTDGQVYPIYQHLDLIQVNGKDRAKAFVGKGCERKFTTDKDMRLTLHFLIMERDPEVMGSFTIKDGGRPLQTVKIDNGTFPESVTTTSNQLGIKLEVTSMCTAVMLSLFTT</sequence>
<dbReference type="Proteomes" id="UP000762676">
    <property type="component" value="Unassembled WGS sequence"/>
</dbReference>
<evidence type="ECO:0000313" key="2">
    <source>
        <dbReference type="Proteomes" id="UP000762676"/>
    </source>
</evidence>